<sequence>MVQVELLQCEIVHSTNEDTAFGRTVQGGEPFSFMIVTTWHRVPEEDFIGIVYLEQDPYGQRVALSEGSRAASCSIWPLKSQLEDDRMPPVTSSNGGCALRLPLPVNPRPETSPPPSYRSVASSNSSHGGAPIGTQAPPSCRGVAPSDGSRAYTPSQLSSRASTHSDSFRAQPRELEQATFVFHNVKIQNKHGIFQLKFEVYQKSERGGLEFLEYALLPRNPRVAPQGWDLVASSQHPQSDRKWRLLVPRPYSGSVNRMNAPC</sequence>
<dbReference type="EMBL" id="MU864401">
    <property type="protein sequence ID" value="KAK4187530.1"/>
    <property type="molecule type" value="Genomic_DNA"/>
</dbReference>
<evidence type="ECO:0000313" key="3">
    <source>
        <dbReference type="Proteomes" id="UP001302126"/>
    </source>
</evidence>
<name>A0AAN6WSU3_9PEZI</name>
<feature type="compositionally biased region" description="Pro residues" evidence="1">
    <location>
        <begin position="104"/>
        <end position="116"/>
    </location>
</feature>
<proteinExistence type="predicted"/>
<evidence type="ECO:0000256" key="1">
    <source>
        <dbReference type="SAM" id="MobiDB-lite"/>
    </source>
</evidence>
<gene>
    <name evidence="2" type="ORF">QBC35DRAFT_498517</name>
</gene>
<keyword evidence="3" id="KW-1185">Reference proteome</keyword>
<organism evidence="2 3">
    <name type="scientific">Podospora australis</name>
    <dbReference type="NCBI Taxonomy" id="1536484"/>
    <lineage>
        <taxon>Eukaryota</taxon>
        <taxon>Fungi</taxon>
        <taxon>Dikarya</taxon>
        <taxon>Ascomycota</taxon>
        <taxon>Pezizomycotina</taxon>
        <taxon>Sordariomycetes</taxon>
        <taxon>Sordariomycetidae</taxon>
        <taxon>Sordariales</taxon>
        <taxon>Podosporaceae</taxon>
        <taxon>Podospora</taxon>
    </lineage>
</organism>
<reference evidence="2" key="2">
    <citation type="submission" date="2023-05" db="EMBL/GenBank/DDBJ databases">
        <authorList>
            <consortium name="Lawrence Berkeley National Laboratory"/>
            <person name="Steindorff A."/>
            <person name="Hensen N."/>
            <person name="Bonometti L."/>
            <person name="Westerberg I."/>
            <person name="Brannstrom I.O."/>
            <person name="Guillou S."/>
            <person name="Cros-Aarteil S."/>
            <person name="Calhoun S."/>
            <person name="Haridas S."/>
            <person name="Kuo A."/>
            <person name="Mondo S."/>
            <person name="Pangilinan J."/>
            <person name="Riley R."/>
            <person name="Labutti K."/>
            <person name="Andreopoulos B."/>
            <person name="Lipzen A."/>
            <person name="Chen C."/>
            <person name="Yanf M."/>
            <person name="Daum C."/>
            <person name="Ng V."/>
            <person name="Clum A."/>
            <person name="Ohm R."/>
            <person name="Martin F."/>
            <person name="Silar P."/>
            <person name="Natvig D."/>
            <person name="Lalanne C."/>
            <person name="Gautier V."/>
            <person name="Ament-Velasquez S.L."/>
            <person name="Kruys A."/>
            <person name="Hutchinson M.I."/>
            <person name="Powell A.J."/>
            <person name="Barry K."/>
            <person name="Miller A.N."/>
            <person name="Grigoriev I.V."/>
            <person name="Debuchy R."/>
            <person name="Gladieux P."/>
            <person name="Thoren M.H."/>
            <person name="Johannesson H."/>
        </authorList>
    </citation>
    <scope>NUCLEOTIDE SEQUENCE</scope>
    <source>
        <strain evidence="2">PSN309</strain>
    </source>
</reference>
<dbReference type="AlphaFoldDB" id="A0AAN6WSU3"/>
<evidence type="ECO:0000313" key="2">
    <source>
        <dbReference type="EMBL" id="KAK4187530.1"/>
    </source>
</evidence>
<feature type="compositionally biased region" description="Polar residues" evidence="1">
    <location>
        <begin position="152"/>
        <end position="165"/>
    </location>
</feature>
<comment type="caution">
    <text evidence="2">The sequence shown here is derived from an EMBL/GenBank/DDBJ whole genome shotgun (WGS) entry which is preliminary data.</text>
</comment>
<protein>
    <submittedName>
        <fullName evidence="2">Uncharacterized protein</fullName>
    </submittedName>
</protein>
<accession>A0AAN6WSU3</accession>
<dbReference type="Proteomes" id="UP001302126">
    <property type="component" value="Unassembled WGS sequence"/>
</dbReference>
<reference evidence="2" key="1">
    <citation type="journal article" date="2023" name="Mol. Phylogenet. Evol.">
        <title>Genome-scale phylogeny and comparative genomics of the fungal order Sordariales.</title>
        <authorList>
            <person name="Hensen N."/>
            <person name="Bonometti L."/>
            <person name="Westerberg I."/>
            <person name="Brannstrom I.O."/>
            <person name="Guillou S."/>
            <person name="Cros-Aarteil S."/>
            <person name="Calhoun S."/>
            <person name="Haridas S."/>
            <person name="Kuo A."/>
            <person name="Mondo S."/>
            <person name="Pangilinan J."/>
            <person name="Riley R."/>
            <person name="LaButti K."/>
            <person name="Andreopoulos B."/>
            <person name="Lipzen A."/>
            <person name="Chen C."/>
            <person name="Yan M."/>
            <person name="Daum C."/>
            <person name="Ng V."/>
            <person name="Clum A."/>
            <person name="Steindorff A."/>
            <person name="Ohm R.A."/>
            <person name="Martin F."/>
            <person name="Silar P."/>
            <person name="Natvig D.O."/>
            <person name="Lalanne C."/>
            <person name="Gautier V."/>
            <person name="Ament-Velasquez S.L."/>
            <person name="Kruys A."/>
            <person name="Hutchinson M.I."/>
            <person name="Powell A.J."/>
            <person name="Barry K."/>
            <person name="Miller A.N."/>
            <person name="Grigoriev I.V."/>
            <person name="Debuchy R."/>
            <person name="Gladieux P."/>
            <person name="Hiltunen Thoren M."/>
            <person name="Johannesson H."/>
        </authorList>
    </citation>
    <scope>NUCLEOTIDE SEQUENCE</scope>
    <source>
        <strain evidence="2">PSN309</strain>
    </source>
</reference>
<feature type="region of interest" description="Disordered" evidence="1">
    <location>
        <begin position="84"/>
        <end position="169"/>
    </location>
</feature>